<evidence type="ECO:0000256" key="2">
    <source>
        <dbReference type="ARBA" id="ARBA00006108"/>
    </source>
</evidence>
<dbReference type="GO" id="GO:0031201">
    <property type="term" value="C:SNARE complex"/>
    <property type="evidence" value="ECO:0007669"/>
    <property type="project" value="TreeGrafter"/>
</dbReference>
<dbReference type="VEuPathDB" id="TriTrypDB:LDHU3_23.2370"/>
<dbReference type="Pfam" id="PF05008">
    <property type="entry name" value="V-SNARE"/>
    <property type="match status" value="1"/>
</dbReference>
<sequence>MSGLFNSYEEDFNDTVRGLREGCSKLQADIDAQSAHEKDPTRIYHPPPATGPLSRAQQLQVVQQSLSHAKDLLTSMMYEMTDLAPSEGAAAKEKVGAFRKICNGLDREVAQLRQSCNAADRTDLLRFGGSAAAGGTGDAFMTEADADTQAHRLLALQTTEKLQGGTSTLRKAEAYLAQTNSLGRESLNTLRTQTEQIAHVQEITNDVDAEISRARVLINQMQRTAIKHKIAAVAAMTTLFQAYEEEYRDGVRTIRDESEALRHSCDRKAVGYKAPPATGPGSRVQRGAHLTTVLAQVRELVNSMEYEANDLPAAHRQTAKERIAEYRTNLRTLEEGIAHLKADASAADRLDLLGDIERRKTGAGGANEAKDPGALDDATKAHRMAMLDNTAKFKDASGKLLQAERLLNDTETVGNEALTSLRYQTETMQHIQETTIAVDEEVSDARKIISGMQKVMIKHKLILTAIIIVLLSLIFVAIYVSVAKNHRNSSSKSTEATGEPITSVAPSLSWLSSKLKQ</sequence>
<dbReference type="VEuPathDB" id="TriTrypDB:LdCL_230025000"/>
<evidence type="ECO:0000256" key="4">
    <source>
        <dbReference type="ARBA" id="ARBA00022692"/>
    </source>
</evidence>
<keyword evidence="4 11" id="KW-0812">Transmembrane</keyword>
<evidence type="ECO:0000256" key="3">
    <source>
        <dbReference type="ARBA" id="ARBA00022448"/>
    </source>
</evidence>
<feature type="domain" description="Vesicle transport v-SNARE N-terminal" evidence="12">
    <location>
        <begin position="282"/>
        <end position="337"/>
    </location>
</feature>
<feature type="coiled-coil region" evidence="9">
    <location>
        <begin position="316"/>
        <end position="343"/>
    </location>
</feature>
<dbReference type="SUPFAM" id="SSF47661">
    <property type="entry name" value="t-snare proteins"/>
    <property type="match status" value="1"/>
</dbReference>
<evidence type="ECO:0000313" key="14">
    <source>
        <dbReference type="Proteomes" id="UP000318821"/>
    </source>
</evidence>
<keyword evidence="6 11" id="KW-1133">Transmembrane helix</keyword>
<organism evidence="13 14">
    <name type="scientific">Leishmania donovani</name>
    <dbReference type="NCBI Taxonomy" id="5661"/>
    <lineage>
        <taxon>Eukaryota</taxon>
        <taxon>Discoba</taxon>
        <taxon>Euglenozoa</taxon>
        <taxon>Kinetoplastea</taxon>
        <taxon>Metakinetoplastina</taxon>
        <taxon>Trypanosomatida</taxon>
        <taxon>Trypanosomatidae</taxon>
        <taxon>Leishmaniinae</taxon>
        <taxon>Leishmania</taxon>
    </lineage>
</organism>
<dbReference type="GO" id="GO:0005794">
    <property type="term" value="C:Golgi apparatus"/>
    <property type="evidence" value="ECO:0007669"/>
    <property type="project" value="TreeGrafter"/>
</dbReference>
<dbReference type="AlphaFoldDB" id="A0A504XRC3"/>
<comment type="subcellular location">
    <subcellularLocation>
        <location evidence="1">Membrane</location>
        <topology evidence="1">Single-pass type IV membrane protein</topology>
    </subcellularLocation>
</comment>
<dbReference type="GO" id="GO:0012507">
    <property type="term" value="C:ER to Golgi transport vesicle membrane"/>
    <property type="evidence" value="ECO:0007669"/>
    <property type="project" value="TreeGrafter"/>
</dbReference>
<keyword evidence="7 9" id="KW-0175">Coiled coil</keyword>
<dbReference type="GO" id="GO:0005484">
    <property type="term" value="F:SNAP receptor activity"/>
    <property type="evidence" value="ECO:0007669"/>
    <property type="project" value="TreeGrafter"/>
</dbReference>
<dbReference type="EMBL" id="RHLD01000023">
    <property type="protein sequence ID" value="TPP51256.1"/>
    <property type="molecule type" value="Genomic_DNA"/>
</dbReference>
<evidence type="ECO:0000256" key="9">
    <source>
        <dbReference type="SAM" id="Coils"/>
    </source>
</evidence>
<protein>
    <submittedName>
        <fullName evidence="13">Vesicle transport v-SNARE protein N-terminus family protein</fullName>
    </submittedName>
</protein>
<dbReference type="FunFam" id="1.20.58.400:FF:000011">
    <property type="entry name" value="Putative Qb-SNARE protein"/>
    <property type="match status" value="1"/>
</dbReference>
<dbReference type="VEuPathDB" id="TriTrypDB:LDHU3_23.2360"/>
<dbReference type="InterPro" id="IPR038407">
    <property type="entry name" value="v-SNARE_N_sf"/>
</dbReference>
<proteinExistence type="inferred from homology"/>
<dbReference type="SUPFAM" id="SSF58038">
    <property type="entry name" value="SNARE fusion complex"/>
    <property type="match status" value="2"/>
</dbReference>
<evidence type="ECO:0000256" key="1">
    <source>
        <dbReference type="ARBA" id="ARBA00004211"/>
    </source>
</evidence>
<dbReference type="Gene3D" id="1.20.5.110">
    <property type="match status" value="2"/>
</dbReference>
<name>A0A504XRC3_LEIDO</name>
<dbReference type="InterPro" id="IPR010989">
    <property type="entry name" value="SNARE"/>
</dbReference>
<comment type="similarity">
    <text evidence="2">Belongs to the VTI1 family.</text>
</comment>
<evidence type="ECO:0000256" key="7">
    <source>
        <dbReference type="ARBA" id="ARBA00023054"/>
    </source>
</evidence>
<evidence type="ECO:0000259" key="12">
    <source>
        <dbReference type="Pfam" id="PF05008"/>
    </source>
</evidence>
<dbReference type="GO" id="GO:0000149">
    <property type="term" value="F:SNARE binding"/>
    <property type="evidence" value="ECO:0007669"/>
    <property type="project" value="TreeGrafter"/>
</dbReference>
<gene>
    <name evidence="13" type="ORF">CGC20_17740</name>
</gene>
<evidence type="ECO:0000256" key="6">
    <source>
        <dbReference type="ARBA" id="ARBA00022989"/>
    </source>
</evidence>
<dbReference type="PANTHER" id="PTHR21230">
    <property type="entry name" value="VESICLE TRANSPORT V-SNARE PROTEIN VTI1-RELATED"/>
    <property type="match status" value="1"/>
</dbReference>
<dbReference type="GO" id="GO:0006906">
    <property type="term" value="P:vesicle fusion"/>
    <property type="evidence" value="ECO:0007669"/>
    <property type="project" value="TreeGrafter"/>
</dbReference>
<dbReference type="GO" id="GO:0031902">
    <property type="term" value="C:late endosome membrane"/>
    <property type="evidence" value="ECO:0007669"/>
    <property type="project" value="TreeGrafter"/>
</dbReference>
<evidence type="ECO:0000313" key="13">
    <source>
        <dbReference type="EMBL" id="TPP51256.1"/>
    </source>
</evidence>
<dbReference type="VEuPathDB" id="TriTrypDB:LdBPK_231800.1"/>
<feature type="transmembrane region" description="Helical" evidence="11">
    <location>
        <begin position="461"/>
        <end position="482"/>
    </location>
</feature>
<feature type="region of interest" description="Disordered" evidence="10">
    <location>
        <begin position="32"/>
        <end position="53"/>
    </location>
</feature>
<dbReference type="Proteomes" id="UP000318821">
    <property type="component" value="Unassembled WGS sequence"/>
</dbReference>
<keyword evidence="3" id="KW-0813">Transport</keyword>
<evidence type="ECO:0000256" key="8">
    <source>
        <dbReference type="ARBA" id="ARBA00023136"/>
    </source>
</evidence>
<comment type="caution">
    <text evidence="13">The sequence shown here is derived from an EMBL/GenBank/DDBJ whole genome shotgun (WGS) entry which is preliminary data.</text>
</comment>
<dbReference type="InterPro" id="IPR007705">
    <property type="entry name" value="Vesicle_trsprt_v-SNARE_N"/>
</dbReference>
<evidence type="ECO:0000256" key="11">
    <source>
        <dbReference type="SAM" id="Phobius"/>
    </source>
</evidence>
<evidence type="ECO:0000256" key="5">
    <source>
        <dbReference type="ARBA" id="ARBA00022927"/>
    </source>
</evidence>
<accession>A0A504XRC3</accession>
<dbReference type="VEuPathDB" id="TriTrypDB:LdCL_230025100"/>
<dbReference type="VEuPathDB" id="TriTrypDB:LdBPK_231790.1"/>
<dbReference type="GO" id="GO:0005789">
    <property type="term" value="C:endoplasmic reticulum membrane"/>
    <property type="evidence" value="ECO:0007669"/>
    <property type="project" value="TreeGrafter"/>
</dbReference>
<keyword evidence="8 11" id="KW-0472">Membrane</keyword>
<reference evidence="14" key="1">
    <citation type="submission" date="2019-02" db="EMBL/GenBank/DDBJ databases">
        <title>FDA dAtabase for Regulatory Grade micrObial Sequences (FDA-ARGOS): Supporting development and validation of Infectious Disease Dx tests.</title>
        <authorList>
            <person name="Duncan R."/>
            <person name="Fisher C."/>
            <person name="Tallon L."/>
            <person name="Sadzewicz L."/>
            <person name="Sengamalay N."/>
            <person name="Ott S."/>
            <person name="Godinez A."/>
            <person name="Nagaraj S."/>
            <person name="Vavikolanu K."/>
            <person name="Vyas G."/>
            <person name="Nadendla S."/>
            <person name="Aluvathingal J."/>
            <person name="Sichtig H."/>
        </authorList>
    </citation>
    <scope>NUCLEOTIDE SEQUENCE [LARGE SCALE GENOMIC DNA]</scope>
    <source>
        <strain evidence="14">FDAARGOS_360</strain>
    </source>
</reference>
<dbReference type="Gene3D" id="1.20.58.400">
    <property type="entry name" value="t-snare proteins"/>
    <property type="match status" value="2"/>
</dbReference>
<keyword evidence="5" id="KW-0653">Protein transport</keyword>
<dbReference type="PANTHER" id="PTHR21230:SF26">
    <property type="entry name" value="VESICLE TRANSPORT THROUGH INTERACTION WITH T-SNARES HOMOLOG 1A"/>
    <property type="match status" value="1"/>
</dbReference>
<dbReference type="GO" id="GO:0006886">
    <property type="term" value="P:intracellular protein transport"/>
    <property type="evidence" value="ECO:0007669"/>
    <property type="project" value="InterPro"/>
</dbReference>
<evidence type="ECO:0000256" key="10">
    <source>
        <dbReference type="SAM" id="MobiDB-lite"/>
    </source>
</evidence>